<evidence type="ECO:0000256" key="2">
    <source>
        <dbReference type="ARBA" id="ARBA00022630"/>
    </source>
</evidence>
<keyword evidence="4" id="KW-0521">NADP</keyword>
<dbReference type="EMBL" id="JANVFU010000015">
    <property type="protein sequence ID" value="KAJ3740277.1"/>
    <property type="molecule type" value="Genomic_DNA"/>
</dbReference>
<organism evidence="7 8">
    <name type="scientific">Lentinula detonsa</name>
    <dbReference type="NCBI Taxonomy" id="2804962"/>
    <lineage>
        <taxon>Eukaryota</taxon>
        <taxon>Fungi</taxon>
        <taxon>Dikarya</taxon>
        <taxon>Basidiomycota</taxon>
        <taxon>Agaricomycotina</taxon>
        <taxon>Agaricomycetes</taxon>
        <taxon>Agaricomycetidae</taxon>
        <taxon>Agaricales</taxon>
        <taxon>Marasmiineae</taxon>
        <taxon>Omphalotaceae</taxon>
        <taxon>Lentinula</taxon>
    </lineage>
</organism>
<dbReference type="Gene3D" id="3.20.20.70">
    <property type="entry name" value="Aldolase class I"/>
    <property type="match status" value="1"/>
</dbReference>
<dbReference type="PANTHER" id="PTHR43303">
    <property type="entry name" value="NADPH DEHYDROGENASE C23G7.10C-RELATED"/>
    <property type="match status" value="1"/>
</dbReference>
<comment type="caution">
    <text evidence="7">The sequence shown here is derived from an EMBL/GenBank/DDBJ whole genome shotgun (WGS) entry which is preliminary data.</text>
</comment>
<feature type="domain" description="NADH:flavin oxidoreductase/NADH oxidase N-terminal" evidence="6">
    <location>
        <begin position="36"/>
        <end position="371"/>
    </location>
</feature>
<gene>
    <name evidence="7" type="ORF">DFH05DRAFT_1511124</name>
</gene>
<dbReference type="GO" id="GO:0010181">
    <property type="term" value="F:FMN binding"/>
    <property type="evidence" value="ECO:0007669"/>
    <property type="project" value="InterPro"/>
</dbReference>
<dbReference type="PANTHER" id="PTHR43303:SF4">
    <property type="entry name" value="NADPH DEHYDROGENASE C23G7.10C-RELATED"/>
    <property type="match status" value="1"/>
</dbReference>
<dbReference type="InterPro" id="IPR013785">
    <property type="entry name" value="Aldolase_TIM"/>
</dbReference>
<name>A0A9W8NT91_9AGAR</name>
<keyword evidence="8" id="KW-1185">Reference proteome</keyword>
<keyword evidence="5" id="KW-0560">Oxidoreductase</keyword>
<dbReference type="Proteomes" id="UP001142393">
    <property type="component" value="Unassembled WGS sequence"/>
</dbReference>
<evidence type="ECO:0000259" key="6">
    <source>
        <dbReference type="Pfam" id="PF00724"/>
    </source>
</evidence>
<evidence type="ECO:0000256" key="5">
    <source>
        <dbReference type="ARBA" id="ARBA00023002"/>
    </source>
</evidence>
<reference evidence="7 8" key="1">
    <citation type="journal article" date="2023" name="Proc. Natl. Acad. Sci. U.S.A.">
        <title>A global phylogenomic analysis of the shiitake genus Lentinula.</title>
        <authorList>
            <person name="Sierra-Patev S."/>
            <person name="Min B."/>
            <person name="Naranjo-Ortiz M."/>
            <person name="Looney B."/>
            <person name="Konkel Z."/>
            <person name="Slot J.C."/>
            <person name="Sakamoto Y."/>
            <person name="Steenwyk J.L."/>
            <person name="Rokas A."/>
            <person name="Carro J."/>
            <person name="Camarero S."/>
            <person name="Ferreira P."/>
            <person name="Molpeceres G."/>
            <person name="Ruiz-Duenas F.J."/>
            <person name="Serrano A."/>
            <person name="Henrissat B."/>
            <person name="Drula E."/>
            <person name="Hughes K.W."/>
            <person name="Mata J.L."/>
            <person name="Ishikawa N.K."/>
            <person name="Vargas-Isla R."/>
            <person name="Ushijima S."/>
            <person name="Smith C.A."/>
            <person name="Donoghue J."/>
            <person name="Ahrendt S."/>
            <person name="Andreopoulos W."/>
            <person name="He G."/>
            <person name="LaButti K."/>
            <person name="Lipzen A."/>
            <person name="Ng V."/>
            <person name="Riley R."/>
            <person name="Sandor L."/>
            <person name="Barry K."/>
            <person name="Martinez A.T."/>
            <person name="Xiao Y."/>
            <person name="Gibbons J.G."/>
            <person name="Terashima K."/>
            <person name="Grigoriev I.V."/>
            <person name="Hibbett D."/>
        </authorList>
    </citation>
    <scope>NUCLEOTIDE SEQUENCE [LARGE SCALE GENOMIC DNA]</scope>
    <source>
        <strain evidence="7 8">TFB7810</strain>
    </source>
</reference>
<dbReference type="InterPro" id="IPR001155">
    <property type="entry name" value="OxRdtase_FMN_N"/>
</dbReference>
<evidence type="ECO:0000256" key="3">
    <source>
        <dbReference type="ARBA" id="ARBA00022643"/>
    </source>
</evidence>
<keyword evidence="3" id="KW-0288">FMN</keyword>
<dbReference type="AlphaFoldDB" id="A0A9W8NT91"/>
<sequence>MSLPTIINKRAPGVPFYTPLQNPPAGSARSKPKTLLFTPLKIRGVEFPNRVWVSPMQQYSADNGKMTPWHMAYLGGILIRGPGLTFVEGSAVQAIGRITPEDLGLWDDSQIASHQEVVRFAHSQGQKIGIQLMHSGRKGSCVALWLSFSAVATPAAGGWPDKIVAPSAVPFEPGYPVPHALTIKEIEDIVVAFKDSAQRAVTAGYDVINIHAAHGYLLSEFLSPVANKRTDKYGGSFENRIRIVLEIIDAVRAVIPDTMPLVLRVSATDCLEHESYPSWKLPDTIELAKIIPKHGVDVLDVSSGGQSAAQTINVFNIQSVYAKQIKDVVGDSLFVGCLGGITSGKVAEQYLQEKRGDMCFVGRNFLEKPGTAWEFAEELDESVHMSKQIEWPFIGRGKRA</sequence>
<proteinExistence type="predicted"/>
<dbReference type="InterPro" id="IPR044152">
    <property type="entry name" value="YqjM-like"/>
</dbReference>
<dbReference type="CDD" id="cd02932">
    <property type="entry name" value="OYE_YqiM_FMN"/>
    <property type="match status" value="1"/>
</dbReference>
<accession>A0A9W8NT91</accession>
<dbReference type="GO" id="GO:0003959">
    <property type="term" value="F:NADPH dehydrogenase activity"/>
    <property type="evidence" value="ECO:0007669"/>
    <property type="project" value="InterPro"/>
</dbReference>
<evidence type="ECO:0000313" key="8">
    <source>
        <dbReference type="Proteomes" id="UP001142393"/>
    </source>
</evidence>
<dbReference type="Pfam" id="PF00724">
    <property type="entry name" value="Oxidored_FMN"/>
    <property type="match status" value="1"/>
</dbReference>
<dbReference type="GO" id="GO:0050661">
    <property type="term" value="F:NADP binding"/>
    <property type="evidence" value="ECO:0007669"/>
    <property type="project" value="InterPro"/>
</dbReference>
<comment type="cofactor">
    <cofactor evidence="1">
        <name>FMN</name>
        <dbReference type="ChEBI" id="CHEBI:58210"/>
    </cofactor>
</comment>
<evidence type="ECO:0000256" key="1">
    <source>
        <dbReference type="ARBA" id="ARBA00001917"/>
    </source>
</evidence>
<dbReference type="SUPFAM" id="SSF51395">
    <property type="entry name" value="FMN-linked oxidoreductases"/>
    <property type="match status" value="1"/>
</dbReference>
<keyword evidence="2" id="KW-0285">Flavoprotein</keyword>
<evidence type="ECO:0000313" key="7">
    <source>
        <dbReference type="EMBL" id="KAJ3740277.1"/>
    </source>
</evidence>
<protein>
    <recommendedName>
        <fullName evidence="6">NADH:flavin oxidoreductase/NADH oxidase N-terminal domain-containing protein</fullName>
    </recommendedName>
</protein>
<evidence type="ECO:0000256" key="4">
    <source>
        <dbReference type="ARBA" id="ARBA00022857"/>
    </source>
</evidence>